<comment type="caution">
    <text evidence="5">The sequence shown here is derived from an EMBL/GenBank/DDBJ whole genome shotgun (WGS) entry which is preliminary data.</text>
</comment>
<dbReference type="Proteomes" id="UP000625210">
    <property type="component" value="Unassembled WGS sequence"/>
</dbReference>
<evidence type="ECO:0000256" key="3">
    <source>
        <dbReference type="ARBA" id="ARBA00022691"/>
    </source>
</evidence>
<dbReference type="Gene3D" id="3.40.50.150">
    <property type="entry name" value="Vaccinia Virus protein VP39"/>
    <property type="match status" value="1"/>
</dbReference>
<dbReference type="RefSeq" id="WP_188647938.1">
    <property type="nucleotide sequence ID" value="NZ_BMHQ01000007.1"/>
</dbReference>
<evidence type="ECO:0000313" key="5">
    <source>
        <dbReference type="EMBL" id="GGE19622.1"/>
    </source>
</evidence>
<sequence length="217" mass="24858">MGVEFNELFDQWAASYDAAVAGQHPEYREVFEKYTDILNRVVRTLSLPQGSRVLEIGVGTGNLTHRLIQAGYEVTGVEPSLEMRRQALQKLPRLNLYPGHFLDLPNGNYDGVVSTYAFHHLTDPEKETALEMLAERLGPKGRIIFADTMFRDDETKSARIQEAERRGMKELAADLRREYYPTLPVMKKITQKAGLKAEFIPLNRYVWLMEARKNLAE</sequence>
<reference evidence="5" key="1">
    <citation type="journal article" date="2014" name="Int. J. Syst. Evol. Microbiol.">
        <title>Complete genome sequence of Corynebacterium casei LMG S-19264T (=DSM 44701T), isolated from a smear-ripened cheese.</title>
        <authorList>
            <consortium name="US DOE Joint Genome Institute (JGI-PGF)"/>
            <person name="Walter F."/>
            <person name="Albersmeier A."/>
            <person name="Kalinowski J."/>
            <person name="Ruckert C."/>
        </authorList>
    </citation>
    <scope>NUCLEOTIDE SEQUENCE</scope>
    <source>
        <strain evidence="5">CGMCC 1.15179</strain>
    </source>
</reference>
<dbReference type="Pfam" id="PF13489">
    <property type="entry name" value="Methyltransf_23"/>
    <property type="match status" value="1"/>
</dbReference>
<reference evidence="5" key="2">
    <citation type="submission" date="2020-09" db="EMBL/GenBank/DDBJ databases">
        <authorList>
            <person name="Sun Q."/>
            <person name="Zhou Y."/>
        </authorList>
    </citation>
    <scope>NUCLEOTIDE SEQUENCE</scope>
    <source>
        <strain evidence="5">CGMCC 1.15179</strain>
    </source>
</reference>
<name>A0A8J2VI00_9BACL</name>
<keyword evidence="3 4" id="KW-0949">S-adenosyl-L-methionine</keyword>
<evidence type="ECO:0000256" key="1">
    <source>
        <dbReference type="ARBA" id="ARBA00022603"/>
    </source>
</evidence>
<proteinExistence type="inferred from homology"/>
<dbReference type="AlphaFoldDB" id="A0A8J2VI00"/>
<dbReference type="InterPro" id="IPR029063">
    <property type="entry name" value="SAM-dependent_MTases_sf"/>
</dbReference>
<dbReference type="EC" id="2.1.1.-" evidence="4"/>
<evidence type="ECO:0000313" key="6">
    <source>
        <dbReference type="Proteomes" id="UP000625210"/>
    </source>
</evidence>
<accession>A0A8J2VI00</accession>
<dbReference type="GO" id="GO:0032259">
    <property type="term" value="P:methylation"/>
    <property type="evidence" value="ECO:0007669"/>
    <property type="project" value="UniProtKB-KW"/>
</dbReference>
<feature type="binding site" evidence="4">
    <location>
        <position position="78"/>
    </location>
    <ligand>
        <name>S-adenosyl-L-methionine</name>
        <dbReference type="ChEBI" id="CHEBI:59789"/>
    </ligand>
</feature>
<dbReference type="InterPro" id="IPR023553">
    <property type="entry name" value="Uncharacterised_MeTfrase_YrrT"/>
</dbReference>
<dbReference type="GO" id="GO:0008757">
    <property type="term" value="F:S-adenosylmethionine-dependent methyltransferase activity"/>
    <property type="evidence" value="ECO:0007669"/>
    <property type="project" value="UniProtKB-UniRule"/>
</dbReference>
<dbReference type="EMBL" id="BMHQ01000007">
    <property type="protein sequence ID" value="GGE19622.1"/>
    <property type="molecule type" value="Genomic_DNA"/>
</dbReference>
<gene>
    <name evidence="5" type="ORF">GCM10011571_21950</name>
</gene>
<evidence type="ECO:0000256" key="4">
    <source>
        <dbReference type="HAMAP-Rule" id="MF_02100"/>
    </source>
</evidence>
<dbReference type="HAMAP" id="MF_02100">
    <property type="entry name" value="Methyltr_YrrT"/>
    <property type="match status" value="1"/>
</dbReference>
<keyword evidence="1 4" id="KW-0489">Methyltransferase</keyword>
<comment type="function">
    <text evidence="4">Could be a S-adenosyl-L-methionine-dependent methyltransferase.</text>
</comment>
<evidence type="ECO:0000256" key="2">
    <source>
        <dbReference type="ARBA" id="ARBA00022679"/>
    </source>
</evidence>
<dbReference type="CDD" id="cd02440">
    <property type="entry name" value="AdoMet_MTases"/>
    <property type="match status" value="1"/>
</dbReference>
<keyword evidence="2 4" id="KW-0808">Transferase</keyword>
<protein>
    <recommendedName>
        <fullName evidence="4">Uncharacterized methyltransferase GCM10011571_21950</fullName>
        <ecNumber evidence="4">2.1.1.-</ecNumber>
    </recommendedName>
</protein>
<dbReference type="SUPFAM" id="SSF53335">
    <property type="entry name" value="S-adenosyl-L-methionine-dependent methyltransferases"/>
    <property type="match status" value="1"/>
</dbReference>
<comment type="caution">
    <text evidence="4">Lacks conserved residue(s) required for the propagation of feature annotation.</text>
</comment>
<comment type="similarity">
    <text evidence="4">Belongs to the methyltransferase superfamily. YrrT family.</text>
</comment>
<keyword evidence="6" id="KW-1185">Reference proteome</keyword>
<feature type="binding site" evidence="4">
    <location>
        <position position="57"/>
    </location>
    <ligand>
        <name>S-adenosyl-L-methionine</name>
        <dbReference type="ChEBI" id="CHEBI:59789"/>
    </ligand>
</feature>
<dbReference type="PANTHER" id="PTHR43861">
    <property type="entry name" value="TRANS-ACONITATE 2-METHYLTRANSFERASE-RELATED"/>
    <property type="match status" value="1"/>
</dbReference>
<organism evidence="5 6">
    <name type="scientific">Marinithermofilum abyssi</name>
    <dbReference type="NCBI Taxonomy" id="1571185"/>
    <lineage>
        <taxon>Bacteria</taxon>
        <taxon>Bacillati</taxon>
        <taxon>Bacillota</taxon>
        <taxon>Bacilli</taxon>
        <taxon>Bacillales</taxon>
        <taxon>Thermoactinomycetaceae</taxon>
        <taxon>Marinithermofilum</taxon>
    </lineage>
</organism>